<dbReference type="InterPro" id="IPR012677">
    <property type="entry name" value="Nucleotide-bd_a/b_plait_sf"/>
</dbReference>
<dbReference type="SUPFAM" id="SSF54928">
    <property type="entry name" value="RNA-binding domain, RBD"/>
    <property type="match status" value="1"/>
</dbReference>
<sequence>MREYFGQFGQVKRCLIPFDKDTGFHKGYCWVGFSTEDGLNNALQKDPHILEGTKLQVQMNRRAFTDMKANKESELD</sequence>
<evidence type="ECO:0000313" key="5">
    <source>
        <dbReference type="Proteomes" id="UP001178508"/>
    </source>
</evidence>
<evidence type="ECO:0000259" key="3">
    <source>
        <dbReference type="PROSITE" id="PS50102"/>
    </source>
</evidence>
<accession>A0AAV1GP78</accession>
<dbReference type="Proteomes" id="UP001178508">
    <property type="component" value="Chromosome 15"/>
</dbReference>
<dbReference type="PROSITE" id="PS50102">
    <property type="entry name" value="RRM"/>
    <property type="match status" value="1"/>
</dbReference>
<keyword evidence="1 2" id="KW-0694">RNA-binding</keyword>
<dbReference type="Pfam" id="PF00076">
    <property type="entry name" value="RRM_1"/>
    <property type="match status" value="1"/>
</dbReference>
<feature type="domain" description="RRM" evidence="3">
    <location>
        <begin position="1"/>
        <end position="62"/>
    </location>
</feature>
<organism evidence="4 5">
    <name type="scientific">Xyrichtys novacula</name>
    <name type="common">Pearly razorfish</name>
    <name type="synonym">Hemipteronotus novacula</name>
    <dbReference type="NCBI Taxonomy" id="13765"/>
    <lineage>
        <taxon>Eukaryota</taxon>
        <taxon>Metazoa</taxon>
        <taxon>Chordata</taxon>
        <taxon>Craniata</taxon>
        <taxon>Vertebrata</taxon>
        <taxon>Euteleostomi</taxon>
        <taxon>Actinopterygii</taxon>
        <taxon>Neopterygii</taxon>
        <taxon>Teleostei</taxon>
        <taxon>Neoteleostei</taxon>
        <taxon>Acanthomorphata</taxon>
        <taxon>Eupercaria</taxon>
        <taxon>Labriformes</taxon>
        <taxon>Labridae</taxon>
        <taxon>Xyrichtys</taxon>
    </lineage>
</organism>
<gene>
    <name evidence="4" type="ORF">XNOV1_A024782</name>
</gene>
<dbReference type="PANTHER" id="PTHR11176">
    <property type="entry name" value="BOULE-RELATED"/>
    <property type="match status" value="1"/>
</dbReference>
<reference evidence="4" key="1">
    <citation type="submission" date="2023-08" db="EMBL/GenBank/DDBJ databases">
        <authorList>
            <person name="Alioto T."/>
            <person name="Alioto T."/>
            <person name="Gomez Garrido J."/>
        </authorList>
    </citation>
    <scope>NUCLEOTIDE SEQUENCE</scope>
</reference>
<evidence type="ECO:0000256" key="2">
    <source>
        <dbReference type="PROSITE-ProRule" id="PRU00176"/>
    </source>
</evidence>
<dbReference type="InterPro" id="IPR035979">
    <property type="entry name" value="RBD_domain_sf"/>
</dbReference>
<name>A0AAV1GP78_XYRNO</name>
<evidence type="ECO:0000256" key="1">
    <source>
        <dbReference type="ARBA" id="ARBA00022884"/>
    </source>
</evidence>
<proteinExistence type="predicted"/>
<dbReference type="GO" id="GO:0003723">
    <property type="term" value="F:RNA binding"/>
    <property type="evidence" value="ECO:0007669"/>
    <property type="project" value="UniProtKB-UniRule"/>
</dbReference>
<dbReference type="PANTHER" id="PTHR11176:SF61">
    <property type="entry name" value="SRA STEM-LOOP INTERACTING RNA BINDING PROTEIN"/>
    <property type="match status" value="1"/>
</dbReference>
<dbReference type="EMBL" id="OY660878">
    <property type="protein sequence ID" value="CAJ1074183.1"/>
    <property type="molecule type" value="Genomic_DNA"/>
</dbReference>
<evidence type="ECO:0000313" key="4">
    <source>
        <dbReference type="EMBL" id="CAJ1074183.1"/>
    </source>
</evidence>
<dbReference type="InterPro" id="IPR000504">
    <property type="entry name" value="RRM_dom"/>
</dbReference>
<keyword evidence="5" id="KW-1185">Reference proteome</keyword>
<dbReference type="AlphaFoldDB" id="A0AAV1GP78"/>
<dbReference type="Gene3D" id="3.30.70.330">
    <property type="match status" value="1"/>
</dbReference>
<protein>
    <submittedName>
        <fullName evidence="4">SRA stem-loop-interacting RNA-binding protein, mitochondrial</fullName>
    </submittedName>
</protein>
<dbReference type="SMART" id="SM00360">
    <property type="entry name" value="RRM"/>
    <property type="match status" value="1"/>
</dbReference>